<sequence>MGFISQRRRKSPVCPEHTWDYVQLDRWSVKKAGITTHLDYLLLHVKMVISAIVYAMDMFTAINLIIFDHWSGDIKPPIPFTITRWLFGGCIILSFLNLTYEFYGAWAIIRRGSIVESLLDNMAFRYLSRYTLDGQGWQRFLLFTDLGDTKRKVEHLALFTYVSFQAWVRLVICSGPRQLVNASTMYSVYTTILQPRADQRESSLTASMHNLQNLFEDDLHQALVFSSMFISLVWWVLQVVRLLTACVLFLCFIWMWTRTGDRGLSDHCNKLVLARLNQMLAESENEEAGVRSCVETDKDVSICTPRLSGEQRLDHSAGLTSKHDTEYDGIITVTRMSTLESPRSTMTVSTSHRRDDFELISLQPSVTTQRTCTSASMSRAPLLSQAAHMGHEDA</sequence>
<protein>
    <submittedName>
        <fullName evidence="3">Uncharacterized protein</fullName>
    </submittedName>
</protein>
<feature type="region of interest" description="Disordered" evidence="1">
    <location>
        <begin position="373"/>
        <end position="394"/>
    </location>
</feature>
<dbReference type="PANTHER" id="PTHR36424">
    <property type="entry name" value="PHEROMONE-REGULATED MEMBRANE PROTEIN 6"/>
    <property type="match status" value="1"/>
</dbReference>
<proteinExistence type="predicted"/>
<dbReference type="Pfam" id="PF16944">
    <property type="entry name" value="KCH"/>
    <property type="match status" value="1"/>
</dbReference>
<dbReference type="Proteomes" id="UP000241462">
    <property type="component" value="Unassembled WGS sequence"/>
</dbReference>
<dbReference type="STRING" id="2025994.A0A2T2ZZI3"/>
<feature type="transmembrane region" description="Helical" evidence="2">
    <location>
        <begin position="86"/>
        <end position="109"/>
    </location>
</feature>
<dbReference type="InterPro" id="IPR031606">
    <property type="entry name" value="Kch1/2"/>
</dbReference>
<organism evidence="3 4">
    <name type="scientific">Coniella lustricola</name>
    <dbReference type="NCBI Taxonomy" id="2025994"/>
    <lineage>
        <taxon>Eukaryota</taxon>
        <taxon>Fungi</taxon>
        <taxon>Dikarya</taxon>
        <taxon>Ascomycota</taxon>
        <taxon>Pezizomycotina</taxon>
        <taxon>Sordariomycetes</taxon>
        <taxon>Sordariomycetidae</taxon>
        <taxon>Diaporthales</taxon>
        <taxon>Schizoparmaceae</taxon>
        <taxon>Coniella</taxon>
    </lineage>
</organism>
<dbReference type="PANTHER" id="PTHR36424:SF1">
    <property type="entry name" value="LOW AFFINITY K(+) TRANSPORTER 1-RELATED"/>
    <property type="match status" value="1"/>
</dbReference>
<dbReference type="InParanoid" id="A0A2T2ZZI3"/>
<feature type="transmembrane region" description="Helical" evidence="2">
    <location>
        <begin position="40"/>
        <end position="66"/>
    </location>
</feature>
<name>A0A2T2ZZI3_9PEZI</name>
<dbReference type="GO" id="GO:0015079">
    <property type="term" value="F:potassium ion transmembrane transporter activity"/>
    <property type="evidence" value="ECO:0007669"/>
    <property type="project" value="InterPro"/>
</dbReference>
<keyword evidence="4" id="KW-1185">Reference proteome</keyword>
<keyword evidence="2" id="KW-0472">Membrane</keyword>
<evidence type="ECO:0000256" key="1">
    <source>
        <dbReference type="SAM" id="MobiDB-lite"/>
    </source>
</evidence>
<keyword evidence="2" id="KW-1133">Transmembrane helix</keyword>
<evidence type="ECO:0000313" key="3">
    <source>
        <dbReference type="EMBL" id="PSR80136.1"/>
    </source>
</evidence>
<dbReference type="OrthoDB" id="2128042at2759"/>
<accession>A0A2T2ZZI3</accession>
<feature type="transmembrane region" description="Helical" evidence="2">
    <location>
        <begin position="232"/>
        <end position="256"/>
    </location>
</feature>
<evidence type="ECO:0000256" key="2">
    <source>
        <dbReference type="SAM" id="Phobius"/>
    </source>
</evidence>
<reference evidence="3 4" key="1">
    <citation type="journal article" date="2018" name="Mycol. Prog.">
        <title>Coniella lustricola, a new species from submerged detritus.</title>
        <authorList>
            <person name="Raudabaugh D.B."/>
            <person name="Iturriaga T."/>
            <person name="Carver A."/>
            <person name="Mondo S."/>
            <person name="Pangilinan J."/>
            <person name="Lipzen A."/>
            <person name="He G."/>
            <person name="Amirebrahimi M."/>
            <person name="Grigoriev I.V."/>
            <person name="Miller A.N."/>
        </authorList>
    </citation>
    <scope>NUCLEOTIDE SEQUENCE [LARGE SCALE GENOMIC DNA]</scope>
    <source>
        <strain evidence="3 4">B22-T-1</strain>
    </source>
</reference>
<dbReference type="GO" id="GO:0005886">
    <property type="term" value="C:plasma membrane"/>
    <property type="evidence" value="ECO:0007669"/>
    <property type="project" value="InterPro"/>
</dbReference>
<dbReference type="AlphaFoldDB" id="A0A2T2ZZI3"/>
<gene>
    <name evidence="3" type="ORF">BD289DRAFT_75509</name>
</gene>
<dbReference type="EMBL" id="KZ678541">
    <property type="protein sequence ID" value="PSR80136.1"/>
    <property type="molecule type" value="Genomic_DNA"/>
</dbReference>
<evidence type="ECO:0000313" key="4">
    <source>
        <dbReference type="Proteomes" id="UP000241462"/>
    </source>
</evidence>
<keyword evidence="2" id="KW-0812">Transmembrane</keyword>
<dbReference type="FunCoup" id="A0A2T2ZZI3">
    <property type="interactions" value="13"/>
</dbReference>